<gene>
    <name evidence="6" type="ORF">CYNAS_LOCUS3292</name>
</gene>
<dbReference type="InterPro" id="IPR019426">
    <property type="entry name" value="7TM_GPCR_serpentine_rcpt_Srv"/>
</dbReference>
<keyword evidence="2 5" id="KW-0812">Transmembrane</keyword>
<proteinExistence type="predicted"/>
<dbReference type="Proteomes" id="UP001176961">
    <property type="component" value="Unassembled WGS sequence"/>
</dbReference>
<dbReference type="EMBL" id="CATQJL010000001">
    <property type="protein sequence ID" value="CAJ0591309.1"/>
    <property type="molecule type" value="Genomic_DNA"/>
</dbReference>
<name>A0AA36GGF3_CYLNA</name>
<feature type="transmembrane region" description="Helical" evidence="5">
    <location>
        <begin position="133"/>
        <end position="152"/>
    </location>
</feature>
<evidence type="ECO:0000256" key="2">
    <source>
        <dbReference type="ARBA" id="ARBA00022692"/>
    </source>
</evidence>
<protein>
    <recommendedName>
        <fullName evidence="8">Serpentine receptor class gamma</fullName>
    </recommendedName>
</protein>
<keyword evidence="7" id="KW-1185">Reference proteome</keyword>
<feature type="transmembrane region" description="Helical" evidence="5">
    <location>
        <begin position="90"/>
        <end position="112"/>
    </location>
</feature>
<evidence type="ECO:0000256" key="5">
    <source>
        <dbReference type="SAM" id="Phobius"/>
    </source>
</evidence>
<dbReference type="GO" id="GO:0016020">
    <property type="term" value="C:membrane"/>
    <property type="evidence" value="ECO:0007669"/>
    <property type="project" value="UniProtKB-SubCell"/>
</dbReference>
<feature type="transmembrane region" description="Helical" evidence="5">
    <location>
        <begin position="215"/>
        <end position="239"/>
    </location>
</feature>
<evidence type="ECO:0000313" key="7">
    <source>
        <dbReference type="Proteomes" id="UP001176961"/>
    </source>
</evidence>
<comment type="subcellular location">
    <subcellularLocation>
        <location evidence="1">Membrane</location>
        <topology evidence="1">Multi-pass membrane protein</topology>
    </subcellularLocation>
</comment>
<evidence type="ECO:0000256" key="1">
    <source>
        <dbReference type="ARBA" id="ARBA00004141"/>
    </source>
</evidence>
<dbReference type="InterPro" id="IPR051119">
    <property type="entry name" value="Nematode_SR-like"/>
</dbReference>
<comment type="caution">
    <text evidence="6">The sequence shown here is derived from an EMBL/GenBank/DDBJ whole genome shotgun (WGS) entry which is preliminary data.</text>
</comment>
<reference evidence="6" key="1">
    <citation type="submission" date="2023-07" db="EMBL/GenBank/DDBJ databases">
        <authorList>
            <consortium name="CYATHOMIX"/>
        </authorList>
    </citation>
    <scope>NUCLEOTIDE SEQUENCE</scope>
    <source>
        <strain evidence="6">N/A</strain>
    </source>
</reference>
<feature type="transmembrane region" description="Helical" evidence="5">
    <location>
        <begin position="251"/>
        <end position="273"/>
    </location>
</feature>
<dbReference type="PANTHER" id="PTHR31627:SF42">
    <property type="entry name" value="G_PROTEIN_RECEP_F1_2 DOMAIN-CONTAINING PROTEIN-RELATED"/>
    <property type="match status" value="1"/>
</dbReference>
<feature type="transmembrane region" description="Helical" evidence="5">
    <location>
        <begin position="50"/>
        <end position="78"/>
    </location>
</feature>
<evidence type="ECO:0000256" key="4">
    <source>
        <dbReference type="ARBA" id="ARBA00023136"/>
    </source>
</evidence>
<dbReference type="AlphaFoldDB" id="A0AA36GGF3"/>
<feature type="transmembrane region" description="Helical" evidence="5">
    <location>
        <begin position="6"/>
        <end position="29"/>
    </location>
</feature>
<evidence type="ECO:0000313" key="6">
    <source>
        <dbReference type="EMBL" id="CAJ0591309.1"/>
    </source>
</evidence>
<sequence length="297" mass="34522">MPFFIALIILCIIVLTAIMLCSAILLAMWQERKSSRYKTFFYKSWWNEGFINLFTFIFFLLTMYARCFSNTAFIFLYLNRYPWWTKFAQITVEHVLCIQIMNVLLTVAARFFNLCLPLSRIALVAEKLGNWQIFVLQAFVPTLVVIPLYALFDFQYGLDDVTTPLLLRSPSVHYDQIMLLIGLIYRVAALVLCVFVYISLFWTVRKKAKRSETNILIYGGCLLLALAAVVLCTICRGFRIGEDEAFMRLFYLTLMLWIPCTDILMTICVITPVRESIFKRFKKFRIIFAASTNGESS</sequence>
<evidence type="ECO:0000256" key="3">
    <source>
        <dbReference type="ARBA" id="ARBA00022989"/>
    </source>
</evidence>
<accession>A0AA36GGF3</accession>
<organism evidence="6 7">
    <name type="scientific">Cylicocyclus nassatus</name>
    <name type="common">Nematode worm</name>
    <dbReference type="NCBI Taxonomy" id="53992"/>
    <lineage>
        <taxon>Eukaryota</taxon>
        <taxon>Metazoa</taxon>
        <taxon>Ecdysozoa</taxon>
        <taxon>Nematoda</taxon>
        <taxon>Chromadorea</taxon>
        <taxon>Rhabditida</taxon>
        <taxon>Rhabditina</taxon>
        <taxon>Rhabditomorpha</taxon>
        <taxon>Strongyloidea</taxon>
        <taxon>Strongylidae</taxon>
        <taxon>Cylicocyclus</taxon>
    </lineage>
</organism>
<keyword evidence="4 5" id="KW-0472">Membrane</keyword>
<keyword evidence="3 5" id="KW-1133">Transmembrane helix</keyword>
<dbReference type="Pfam" id="PF10323">
    <property type="entry name" value="7TM_GPCR_Srv"/>
    <property type="match status" value="1"/>
</dbReference>
<dbReference type="PANTHER" id="PTHR31627">
    <property type="entry name" value="SERPENTINE RECEPTOR CLASS GAMMA-RELATED"/>
    <property type="match status" value="1"/>
</dbReference>
<feature type="transmembrane region" description="Helical" evidence="5">
    <location>
        <begin position="177"/>
        <end position="203"/>
    </location>
</feature>
<evidence type="ECO:0008006" key="8">
    <source>
        <dbReference type="Google" id="ProtNLM"/>
    </source>
</evidence>